<evidence type="ECO:0000313" key="3">
    <source>
        <dbReference type="Proteomes" id="UP001168380"/>
    </source>
</evidence>
<dbReference type="Proteomes" id="UP001168380">
    <property type="component" value="Unassembled WGS sequence"/>
</dbReference>
<evidence type="ECO:0000259" key="1">
    <source>
        <dbReference type="Pfam" id="PF08386"/>
    </source>
</evidence>
<keyword evidence="2" id="KW-0378">Hydrolase</keyword>
<keyword evidence="3" id="KW-1185">Reference proteome</keyword>
<protein>
    <submittedName>
        <fullName evidence="2">Alpha/beta fold hydrolase</fullName>
    </submittedName>
</protein>
<dbReference type="GO" id="GO:0016787">
    <property type="term" value="F:hydrolase activity"/>
    <property type="evidence" value="ECO:0007669"/>
    <property type="project" value="UniProtKB-KW"/>
</dbReference>
<dbReference type="EMBL" id="JAULRT010000062">
    <property type="protein sequence ID" value="MDO3384119.1"/>
    <property type="molecule type" value="Genomic_DNA"/>
</dbReference>
<dbReference type="Gene3D" id="3.40.50.1820">
    <property type="entry name" value="alpha/beta hydrolase"/>
    <property type="match status" value="2"/>
</dbReference>
<organism evidence="2 3">
    <name type="scientific">Gilvimarinus algae</name>
    <dbReference type="NCBI Taxonomy" id="3058037"/>
    <lineage>
        <taxon>Bacteria</taxon>
        <taxon>Pseudomonadati</taxon>
        <taxon>Pseudomonadota</taxon>
        <taxon>Gammaproteobacteria</taxon>
        <taxon>Cellvibrionales</taxon>
        <taxon>Cellvibrionaceae</taxon>
        <taxon>Gilvimarinus</taxon>
    </lineage>
</organism>
<evidence type="ECO:0000313" key="2">
    <source>
        <dbReference type="EMBL" id="MDO3384119.1"/>
    </source>
</evidence>
<sequence>MSQRAALWGAGVLLGTLVAVLFLALPRFSGEAKLEQKPPAPTYRLVWLPCRDTGDVLPDVDCARLLTSGDTFELDVAVLRYTESDKQASPLVYLQGGPGLRLEMDKAALVSWGHFRDYAGLKRDLILINRRGTGPRAPWQCPAYESLGRELLEADLTLAQEWAHGRKALDDCLAELAGFNPQALGTQHSVQDIKALVSLLGLDAWHLLGVSYGTRLGLALADAPGLQSIVLDSVYPPAEGGVAVWPQTLAGALEQFAAACASESSCAEQWHSRFPDLALDKDSFLSQLYDLLDELARMPMRVDVRVEGLPKRVLVNDHRFLAAVFAASYHHRRWSALVAALADGRARERKAVAALMDTFVQQALSDSVNTLTFLAVDCRDNPVGQEAAYNRQVARYPELAAYTQTLWRDQICHQWPAAEPPVLPDLSHSRARVMLLSGEFDPITPPQWSASLQRVYPQIHRSEFPATGHHILGARPCALAQLEDFISARRERIASCAE</sequence>
<dbReference type="SUPFAM" id="SSF53474">
    <property type="entry name" value="alpha/beta-Hydrolases"/>
    <property type="match status" value="1"/>
</dbReference>
<proteinExistence type="predicted"/>
<dbReference type="InterPro" id="IPR013595">
    <property type="entry name" value="Pept_S33_TAP-like_C"/>
</dbReference>
<dbReference type="RefSeq" id="WP_302715406.1">
    <property type="nucleotide sequence ID" value="NZ_JAULRT010000062.1"/>
</dbReference>
<reference evidence="2" key="1">
    <citation type="submission" date="2023-07" db="EMBL/GenBank/DDBJ databases">
        <title>Gilvimarinus algae sp. nov., isolated from the surface of Kelp.</title>
        <authorList>
            <person name="Sun Y.Y."/>
            <person name="Gong Y."/>
            <person name="Du Z.J."/>
        </authorList>
    </citation>
    <scope>NUCLEOTIDE SEQUENCE</scope>
    <source>
        <strain evidence="2">SDUM040014</strain>
    </source>
</reference>
<comment type="caution">
    <text evidence="2">The sequence shown here is derived from an EMBL/GenBank/DDBJ whole genome shotgun (WGS) entry which is preliminary data.</text>
</comment>
<accession>A0ABT8TJ52</accession>
<feature type="domain" description="Peptidase S33 tripeptidyl aminopeptidase-like C-terminal" evidence="1">
    <location>
        <begin position="404"/>
        <end position="486"/>
    </location>
</feature>
<name>A0ABT8TJ52_9GAMM</name>
<dbReference type="Pfam" id="PF08386">
    <property type="entry name" value="Abhydrolase_4"/>
    <property type="match status" value="1"/>
</dbReference>
<gene>
    <name evidence="2" type="ORF">QWI16_18195</name>
</gene>
<dbReference type="InterPro" id="IPR029058">
    <property type="entry name" value="AB_hydrolase_fold"/>
</dbReference>